<proteinExistence type="predicted"/>
<name>L7VUY3_THES1</name>
<sequence>MKINMLRPKKIRRKIAAVVLLSKKLQQPVDRLKCVSFALSWHQRIYIIVCNIYHRN</sequence>
<evidence type="ECO:0000313" key="1">
    <source>
        <dbReference type="EMBL" id="AGC69393.1"/>
    </source>
</evidence>
<dbReference type="Proteomes" id="UP000011220">
    <property type="component" value="Chromosome"/>
</dbReference>
<dbReference type="AlphaFoldDB" id="L7VUY3"/>
<gene>
    <name evidence="1" type="ordered locus">Cst_c24330</name>
</gene>
<dbReference type="EMBL" id="CP004044">
    <property type="protein sequence ID" value="AGC69393.1"/>
    <property type="molecule type" value="Genomic_DNA"/>
</dbReference>
<protein>
    <submittedName>
        <fullName evidence="1">Uncharacterized protein</fullName>
    </submittedName>
</protein>
<keyword evidence="2" id="KW-1185">Reference proteome</keyword>
<dbReference type="KEGG" id="css:Cst_c24330"/>
<reference evidence="1 2" key="1">
    <citation type="journal article" date="2013" name="Genome Announc.">
        <title>Complete genome sequence of Clostridium stercorarium subsp. stercorarium strain DSM 8532, a thermophilic degrader of plant cell wall fibers.</title>
        <authorList>
            <person name="Poehlein A."/>
            <person name="Zverlov V.V."/>
            <person name="Daniel R."/>
            <person name="Schwarz W.H."/>
            <person name="Liebl W."/>
        </authorList>
    </citation>
    <scope>NUCLEOTIDE SEQUENCE [LARGE SCALE GENOMIC DNA]</scope>
    <source>
        <strain evidence="2">ATCC 35414 / DSM 8532 / NCIMB 11754</strain>
    </source>
</reference>
<accession>L7VUY3</accession>
<dbReference type="STRING" id="1121335.Cst_c24330"/>
<evidence type="ECO:0000313" key="2">
    <source>
        <dbReference type="Proteomes" id="UP000011220"/>
    </source>
</evidence>
<organism evidence="1 2">
    <name type="scientific">Thermoclostridium stercorarium (strain ATCC 35414 / DSM 8532 / NCIMB 11754)</name>
    <name type="common">Clostridium stercorarium</name>
    <dbReference type="NCBI Taxonomy" id="1121335"/>
    <lineage>
        <taxon>Bacteria</taxon>
        <taxon>Bacillati</taxon>
        <taxon>Bacillota</taxon>
        <taxon>Clostridia</taxon>
        <taxon>Eubacteriales</taxon>
        <taxon>Oscillospiraceae</taxon>
        <taxon>Thermoclostridium</taxon>
    </lineage>
</organism>